<reference evidence="1" key="1">
    <citation type="submission" date="2020-08" db="EMBL/GenBank/DDBJ databases">
        <title>Chromosome-level assembly of Southern catfish (Silurus meridionalis) provides insights into visual adaptation to the nocturnal and benthic lifestyles.</title>
        <authorList>
            <person name="Zhang Y."/>
            <person name="Wang D."/>
            <person name="Peng Z."/>
        </authorList>
    </citation>
    <scope>NUCLEOTIDE SEQUENCE</scope>
    <source>
        <strain evidence="1">SWU-2019-XX</strain>
        <tissue evidence="1">Muscle</tissue>
    </source>
</reference>
<evidence type="ECO:0000313" key="2">
    <source>
        <dbReference type="Proteomes" id="UP000606274"/>
    </source>
</evidence>
<keyword evidence="2" id="KW-1185">Reference proteome</keyword>
<accession>A0A8T0BCA4</accession>
<gene>
    <name evidence="1" type="ORF">HF521_021631</name>
</gene>
<name>A0A8T0BCA4_SILME</name>
<protein>
    <submittedName>
        <fullName evidence="1">Uncharacterized protein</fullName>
    </submittedName>
</protein>
<dbReference type="EMBL" id="JABFDY010000008">
    <property type="protein sequence ID" value="KAF7704559.1"/>
    <property type="molecule type" value="Genomic_DNA"/>
</dbReference>
<comment type="caution">
    <text evidence="1">The sequence shown here is derived from an EMBL/GenBank/DDBJ whole genome shotgun (WGS) entry which is preliminary data.</text>
</comment>
<sequence length="114" mass="13075">MGRGGWQHEWPPHIDSFAALQRFNTLLAGIQRLLVRLDKAKDLYTSRILKRATRVVADPSYPGHRVFESLPSGRRLWNIRTKTSCHKNSFFPSATDLINNTKDPLSLLTCFHTD</sequence>
<dbReference type="AlphaFoldDB" id="A0A8T0BCA4"/>
<proteinExistence type="predicted"/>
<dbReference type="Proteomes" id="UP000606274">
    <property type="component" value="Unassembled WGS sequence"/>
</dbReference>
<organism evidence="1 2">
    <name type="scientific">Silurus meridionalis</name>
    <name type="common">Southern catfish</name>
    <name type="synonym">Silurus soldatovi meridionalis</name>
    <dbReference type="NCBI Taxonomy" id="175797"/>
    <lineage>
        <taxon>Eukaryota</taxon>
        <taxon>Metazoa</taxon>
        <taxon>Chordata</taxon>
        <taxon>Craniata</taxon>
        <taxon>Vertebrata</taxon>
        <taxon>Euteleostomi</taxon>
        <taxon>Actinopterygii</taxon>
        <taxon>Neopterygii</taxon>
        <taxon>Teleostei</taxon>
        <taxon>Ostariophysi</taxon>
        <taxon>Siluriformes</taxon>
        <taxon>Siluridae</taxon>
        <taxon>Silurus</taxon>
    </lineage>
</organism>
<evidence type="ECO:0000313" key="1">
    <source>
        <dbReference type="EMBL" id="KAF7704559.1"/>
    </source>
</evidence>